<comment type="caution">
    <text evidence="1">The sequence shown here is derived from an EMBL/GenBank/DDBJ whole genome shotgun (WGS) entry which is preliminary data.</text>
</comment>
<dbReference type="Proteomes" id="UP000273022">
    <property type="component" value="Unassembled WGS sequence"/>
</dbReference>
<proteinExistence type="predicted"/>
<evidence type="ECO:0000313" key="2">
    <source>
        <dbReference type="Proteomes" id="UP000273022"/>
    </source>
</evidence>
<sequence length="471" mass="51880">MSGMTVGDVQTNHSQSVDPAKLENQHKLEEASLKFSPNTQLSSKLSNVMQEMKNTLQITPEQLDHFSEQLDQAHSDLDKAKVMFSELVQLSSTAKQQGKKITLPPAMLHFMEDNHVQVDGKNIDDYLIGTVKGSQNISLSLMSASGKTVDLTRIGGEYYQSLASGFQQVNPKFSGDTMSCQLNGETYNSNIPPASGDGYDKMNNIGLSLFSKDGKESSVYHYNGKFFRYDQQGYHEIHPQISGDQLSWTHDGVTYSNSIPSGLNSVPTRSFENIKLQLTSDSHKNLSIYSDNGKFYEYGQAGYTEVHPKVNGNVVSFTKNGETYSGLVPHENISPRPNNMMLTLTDAKGEKLPIFNYRGQYSTYSQGGYTPISPTIHGDTLSFSKDGNTYTGSVPPKPVEETAPLSRAQCNSIEQALASYIEKQGQEIQQTTEQAQQILTDSKATASQLSGVQKDLPNLSGLSEIDKILNF</sequence>
<reference evidence="1 2" key="1">
    <citation type="submission" date="2018-09" db="EMBL/GenBank/DDBJ databases">
        <title>Phylogeny of the Shewanellaceae, and recommendation for two new genera, Pseudoshewanella and Parashewanella.</title>
        <authorList>
            <person name="Wang G."/>
        </authorList>
    </citation>
    <scope>NUCLEOTIDE SEQUENCE [LARGE SCALE GENOMIC DNA]</scope>
    <source>
        <strain evidence="1 2">KCTC 22492</strain>
    </source>
</reference>
<evidence type="ECO:0000313" key="1">
    <source>
        <dbReference type="EMBL" id="RJY17433.1"/>
    </source>
</evidence>
<dbReference type="RefSeq" id="WP_121853195.1">
    <property type="nucleotide sequence ID" value="NZ_CP037952.1"/>
</dbReference>
<name>A0A3A6U057_9GAMM</name>
<keyword evidence="2" id="KW-1185">Reference proteome</keyword>
<dbReference type="AlphaFoldDB" id="A0A3A6U057"/>
<dbReference type="InterPro" id="IPR005095">
    <property type="entry name" value="EspA"/>
</dbReference>
<accession>A0A3A6U057</accession>
<gene>
    <name evidence="1" type="ORF">D5R81_08330</name>
</gene>
<organism evidence="1 2">
    <name type="scientific">Parashewanella spongiae</name>
    <dbReference type="NCBI Taxonomy" id="342950"/>
    <lineage>
        <taxon>Bacteria</taxon>
        <taxon>Pseudomonadati</taxon>
        <taxon>Pseudomonadota</taxon>
        <taxon>Gammaproteobacteria</taxon>
        <taxon>Alteromonadales</taxon>
        <taxon>Shewanellaceae</taxon>
        <taxon>Parashewanella</taxon>
    </lineage>
</organism>
<dbReference type="EMBL" id="QYYH01000042">
    <property type="protein sequence ID" value="RJY17433.1"/>
    <property type="molecule type" value="Genomic_DNA"/>
</dbReference>
<dbReference type="Pfam" id="PF03433">
    <property type="entry name" value="EspA"/>
    <property type="match status" value="1"/>
</dbReference>
<protein>
    <submittedName>
        <fullName evidence="1">Uncharacterized protein</fullName>
    </submittedName>
</protein>